<feature type="region of interest" description="Disordered" evidence="14">
    <location>
        <begin position="91"/>
        <end position="119"/>
    </location>
</feature>
<feature type="region of interest" description="Disordered" evidence="14">
    <location>
        <begin position="147"/>
        <end position="167"/>
    </location>
</feature>
<proteinExistence type="inferred from homology"/>
<dbReference type="GO" id="GO:0005524">
    <property type="term" value="F:ATP binding"/>
    <property type="evidence" value="ECO:0007669"/>
    <property type="project" value="UniProtKB-UniRule"/>
</dbReference>
<evidence type="ECO:0000256" key="11">
    <source>
        <dbReference type="ARBA" id="ARBA00047899"/>
    </source>
</evidence>
<evidence type="ECO:0000256" key="7">
    <source>
        <dbReference type="ARBA" id="ARBA00022741"/>
    </source>
</evidence>
<feature type="region of interest" description="Disordered" evidence="14">
    <location>
        <begin position="1116"/>
        <end position="1144"/>
    </location>
</feature>
<comment type="catalytic activity">
    <reaction evidence="11">
        <text>L-threonyl-[protein] + ATP = O-phospho-L-threonyl-[protein] + ADP + H(+)</text>
        <dbReference type="Rhea" id="RHEA:46608"/>
        <dbReference type="Rhea" id="RHEA-COMP:11060"/>
        <dbReference type="Rhea" id="RHEA-COMP:11605"/>
        <dbReference type="ChEBI" id="CHEBI:15378"/>
        <dbReference type="ChEBI" id="CHEBI:30013"/>
        <dbReference type="ChEBI" id="CHEBI:30616"/>
        <dbReference type="ChEBI" id="CHEBI:61977"/>
        <dbReference type="ChEBI" id="CHEBI:456216"/>
        <dbReference type="EC" id="2.7.11.1"/>
    </reaction>
</comment>
<dbReference type="EC" id="2.7.11.1" evidence="3"/>
<dbReference type="SMART" id="SM00220">
    <property type="entry name" value="S_TKc"/>
    <property type="match status" value="1"/>
</dbReference>
<dbReference type="GO" id="GO:0030447">
    <property type="term" value="P:filamentous growth"/>
    <property type="evidence" value="ECO:0007669"/>
    <property type="project" value="UniProtKB-ARBA"/>
</dbReference>
<comment type="catalytic activity">
    <reaction evidence="12">
        <text>L-seryl-[protein] + ATP = O-phospho-L-seryl-[protein] + ADP + H(+)</text>
        <dbReference type="Rhea" id="RHEA:17989"/>
        <dbReference type="Rhea" id="RHEA-COMP:9863"/>
        <dbReference type="Rhea" id="RHEA-COMP:11604"/>
        <dbReference type="ChEBI" id="CHEBI:15378"/>
        <dbReference type="ChEBI" id="CHEBI:29999"/>
        <dbReference type="ChEBI" id="CHEBI:30616"/>
        <dbReference type="ChEBI" id="CHEBI:83421"/>
        <dbReference type="ChEBI" id="CHEBI:456216"/>
        <dbReference type="EC" id="2.7.11.1"/>
    </reaction>
</comment>
<dbReference type="STRING" id="983967.A0A1E4SYQ4"/>
<feature type="compositionally biased region" description="Polar residues" evidence="14">
    <location>
        <begin position="699"/>
        <end position="708"/>
    </location>
</feature>
<feature type="compositionally biased region" description="Low complexity" evidence="14">
    <location>
        <begin position="787"/>
        <end position="801"/>
    </location>
</feature>
<dbReference type="GO" id="GO:0035556">
    <property type="term" value="P:intracellular signal transduction"/>
    <property type="evidence" value="ECO:0007669"/>
    <property type="project" value="TreeGrafter"/>
</dbReference>
<sequence length="1368" mass="153139">MASTMNHQQPSSFAMKAAINAVRSDNHHHQFPPPQHHQRQQQQQQQHQHQQQSRHQNGQAHPHQPPPPPTATNIHNRQIDKVVESVANANKRLSQTSTASNSKRKAENRIGPWRLGRTLGRGSTGRVRLAKHCVTGQLSAVKIVPKVNNNNNNNMNDGGAPVKKQHKSKIDANGLPYGIEREIIIMKLISHTNIMGLYDVWENENELYLVLEYVEGGELFDYLINNGKLSEQEAVNYFRQIIKGVEYCHRFNICHRDLKPENILLDKNHNIKIADFGMAALETTQRLLETSCGSPHYASPEIVAGRNYHGSPSDVWSCGIILFALLTGHLPFDDPNIRKLLLKVQTGKFYMPSNLSHDAKDLIWSMLKIDPRERVSIHSILNHPLLKKYPDPDINIESSNIDFDLSLPVDRVDPGILHNLQTLWHGIPVNGILNKLQSHQTNSEKMFYYLLAKYKADHIDGEEQTDGRNKRNKSRVSAKSIPRSTSIVKTTIEDENGEIVKSSITEIPATATTASAPPSMKRRLPLQQKSKNSMNVSNKTIGVTVSSSFKKSVSFTGKSPNNSIHSGLSKKTSIHSNLSKKNSYHSNLSKKGKSLVGKAPQHDTSIINTNDMPKLPDVDLTEFKYLVDTIFESNTFAPGELSIGDEFTVYQDERPKQNIGPKITGKKQQQQQSQNQQKQNQLDLTVKNLKVVEAALSNGKKSTPTKNESTNSFTSYDNSSSSLDPKSSKFTRTTSGNSTHNTTMTMSEPATRNVSNASSVLAKMGVRLSKLDNFGQFNPEAPPPPSSSSISRRITSSSSLKSVSTRNLSTYLQKDLTIEEYKRKQMEISPAPSFTPRYTSNAFNQNAPLLPQRQQFGSFVGSHKVEQSFDYSMLDYDVSYSIHEATKVNINTPTEEQFASLPKRLNNNDLDLDNADKFADADEFKSSKSSNSNMTHHSHPSGSIKLHKKVESTSTQDSLSLLQQKQKIKQIRCSLLANSNYEMPDDGSDEGHGKKLNLTPEKKRISSIQPKNKIDRSSQFDDPEDDNDETTENSVSVVRENTTIFDDDTSATTILESEGGAERVDFKKQRASLVMTNDEKKPTPVETHRPHTYNEMSKMPALSVLPPPVPMRFQSVPEESYRSAERQSSVSSTNNSRRTSVKSRIISSLGRKECIAGSNVELSPMDPNFTKRESKKPEPVRISGVDGVRKRPNWFRRLFSSGPSIVKTKKLKTKKMNNKKSTLPNGSLFEKFTTKRQEYLFESDILTSLDLVDYLKAVMVDRGIDIKLVGKNGGRRTIQCQVASELQSHYQAQGSKKKFANNSGNLEFKIDCWDYEDAGKEFGFAGCFINVVKVGGKDVGGLFDDCARLVEAYVKEFESSRVDPDVIV</sequence>
<dbReference type="GO" id="GO:0004674">
    <property type="term" value="F:protein serine/threonine kinase activity"/>
    <property type="evidence" value="ECO:0007669"/>
    <property type="project" value="UniProtKB-KW"/>
</dbReference>
<evidence type="ECO:0000256" key="5">
    <source>
        <dbReference type="ARBA" id="ARBA00022553"/>
    </source>
</evidence>
<keyword evidence="5" id="KW-0597">Phosphoprotein</keyword>
<dbReference type="OrthoDB" id="504170at2759"/>
<dbReference type="SUPFAM" id="SSF56112">
    <property type="entry name" value="Protein kinase-like (PK-like)"/>
    <property type="match status" value="1"/>
</dbReference>
<evidence type="ECO:0000259" key="15">
    <source>
        <dbReference type="PROSITE" id="PS50011"/>
    </source>
</evidence>
<feature type="region of interest" description="Disordered" evidence="14">
    <location>
        <begin position="774"/>
        <end position="801"/>
    </location>
</feature>
<dbReference type="PANTHER" id="PTHR24346:SF110">
    <property type="entry name" value="NON-SPECIFIC SERINE_THREONINE PROTEIN KINASE"/>
    <property type="match status" value="1"/>
</dbReference>
<keyword evidence="7 13" id="KW-0547">Nucleotide-binding</keyword>
<dbReference type="InterPro" id="IPR017441">
    <property type="entry name" value="Protein_kinase_ATP_BS"/>
</dbReference>
<dbReference type="EMBL" id="KV453856">
    <property type="protein sequence ID" value="ODV84614.1"/>
    <property type="molecule type" value="Genomic_DNA"/>
</dbReference>
<organism evidence="16 17">
    <name type="scientific">[Candida] arabinofermentans NRRL YB-2248</name>
    <dbReference type="NCBI Taxonomy" id="983967"/>
    <lineage>
        <taxon>Eukaryota</taxon>
        <taxon>Fungi</taxon>
        <taxon>Dikarya</taxon>
        <taxon>Ascomycota</taxon>
        <taxon>Saccharomycotina</taxon>
        <taxon>Pichiomycetes</taxon>
        <taxon>Pichiales</taxon>
        <taxon>Pichiaceae</taxon>
        <taxon>Ogataea</taxon>
        <taxon>Ogataea/Candida clade</taxon>
    </lineage>
</organism>
<dbReference type="Proteomes" id="UP000094801">
    <property type="component" value="Unassembled WGS sequence"/>
</dbReference>
<evidence type="ECO:0000256" key="1">
    <source>
        <dbReference type="ARBA" id="ARBA00004266"/>
    </source>
</evidence>
<comment type="similarity">
    <text evidence="2">Belongs to the protein kinase superfamily. CAMK Ser/Thr protein kinase family. NIM1 subfamily.</text>
</comment>
<feature type="compositionally biased region" description="Acidic residues" evidence="14">
    <location>
        <begin position="1021"/>
        <end position="1031"/>
    </location>
</feature>
<feature type="compositionally biased region" description="Polar residues" evidence="14">
    <location>
        <begin position="602"/>
        <end position="611"/>
    </location>
</feature>
<dbReference type="InterPro" id="IPR000719">
    <property type="entry name" value="Prot_kinase_dom"/>
</dbReference>
<evidence type="ECO:0000256" key="10">
    <source>
        <dbReference type="ARBA" id="ARBA00023054"/>
    </source>
</evidence>
<keyword evidence="10" id="KW-0175">Coiled coil</keyword>
<dbReference type="GO" id="GO:0001558">
    <property type="term" value="P:regulation of cell growth"/>
    <property type="evidence" value="ECO:0007669"/>
    <property type="project" value="UniProtKB-ARBA"/>
</dbReference>
<feature type="compositionally biased region" description="Polar residues" evidence="14">
    <location>
        <begin position="91"/>
        <end position="101"/>
    </location>
</feature>
<feature type="region of interest" description="Disordered" evidence="14">
    <location>
        <begin position="554"/>
        <end position="613"/>
    </location>
</feature>
<dbReference type="Pfam" id="PF00069">
    <property type="entry name" value="Pkinase"/>
    <property type="match status" value="1"/>
</dbReference>
<feature type="region of interest" description="Disordered" evidence="14">
    <location>
        <begin position="26"/>
        <end position="74"/>
    </location>
</feature>
<dbReference type="InterPro" id="IPR011009">
    <property type="entry name" value="Kinase-like_dom_sf"/>
</dbReference>
<feature type="region of interest" description="Disordered" evidence="14">
    <location>
        <begin position="923"/>
        <end position="958"/>
    </location>
</feature>
<dbReference type="PROSITE" id="PS00107">
    <property type="entry name" value="PROTEIN_KINASE_ATP"/>
    <property type="match status" value="1"/>
</dbReference>
<feature type="region of interest" description="Disordered" evidence="14">
    <location>
        <begin position="1165"/>
        <end position="1185"/>
    </location>
</feature>
<feature type="region of interest" description="Disordered" evidence="14">
    <location>
        <begin position="697"/>
        <end position="754"/>
    </location>
</feature>
<dbReference type="FunFam" id="1.10.510.10:FF:000394">
    <property type="entry name" value="Serine/threonine-protein kinase HSL1"/>
    <property type="match status" value="1"/>
</dbReference>
<dbReference type="InterPro" id="IPR008271">
    <property type="entry name" value="Ser/Thr_kinase_AS"/>
</dbReference>
<feature type="compositionally biased region" description="Low complexity" evidence="14">
    <location>
        <begin position="40"/>
        <end position="62"/>
    </location>
</feature>
<evidence type="ECO:0000313" key="16">
    <source>
        <dbReference type="EMBL" id="ODV84614.1"/>
    </source>
</evidence>
<comment type="subcellular location">
    <subcellularLocation>
        <location evidence="1">Bud neck</location>
    </subcellularLocation>
</comment>
<dbReference type="Gene3D" id="1.10.510.10">
    <property type="entry name" value="Transferase(Phosphotransferase) domain 1"/>
    <property type="match status" value="1"/>
</dbReference>
<feature type="compositionally biased region" description="Low complexity" evidence="14">
    <location>
        <begin position="1128"/>
        <end position="1138"/>
    </location>
</feature>
<evidence type="ECO:0000256" key="6">
    <source>
        <dbReference type="ARBA" id="ARBA00022679"/>
    </source>
</evidence>
<dbReference type="PANTHER" id="PTHR24346">
    <property type="entry name" value="MAP/MICROTUBULE AFFINITY-REGULATING KINASE"/>
    <property type="match status" value="1"/>
</dbReference>
<reference evidence="17" key="1">
    <citation type="submission" date="2016-04" db="EMBL/GenBank/DDBJ databases">
        <title>Comparative genomics of biotechnologically important yeasts.</title>
        <authorList>
            <consortium name="DOE Joint Genome Institute"/>
            <person name="Riley R."/>
            <person name="Haridas S."/>
            <person name="Wolfe K.H."/>
            <person name="Lopes M.R."/>
            <person name="Hittinger C.T."/>
            <person name="Goker M."/>
            <person name="Salamov A."/>
            <person name="Wisecaver J."/>
            <person name="Long T.M."/>
            <person name="Aerts A.L."/>
            <person name="Barry K."/>
            <person name="Choi C."/>
            <person name="Clum A."/>
            <person name="Coughlan A.Y."/>
            <person name="Deshpande S."/>
            <person name="Douglass A.P."/>
            <person name="Hanson S.J."/>
            <person name="Klenk H.-P."/>
            <person name="Labutti K."/>
            <person name="Lapidus A."/>
            <person name="Lindquist E."/>
            <person name="Lipzen A."/>
            <person name="Meier-Kolthoff J.P."/>
            <person name="Ohm R.A."/>
            <person name="Otillar R.P."/>
            <person name="Pangilinan J."/>
            <person name="Peng Y."/>
            <person name="Rokas A."/>
            <person name="Rosa C.A."/>
            <person name="Scheuner C."/>
            <person name="Sibirny A.A."/>
            <person name="Slot J.C."/>
            <person name="Stielow J.B."/>
            <person name="Sun H."/>
            <person name="Kurtzman C.P."/>
            <person name="Blackwell M."/>
            <person name="Grigoriev I.V."/>
            <person name="Jeffries T.W."/>
        </authorList>
    </citation>
    <scope>NUCLEOTIDE SEQUENCE [LARGE SCALE GENOMIC DNA]</scope>
    <source>
        <strain evidence="17">NRRL YB-2248</strain>
    </source>
</reference>
<feature type="compositionally biased region" description="Low complexity" evidence="14">
    <location>
        <begin position="666"/>
        <end position="681"/>
    </location>
</feature>
<dbReference type="GO" id="GO:0060258">
    <property type="term" value="P:negative regulation of filamentous growth"/>
    <property type="evidence" value="ECO:0007669"/>
    <property type="project" value="UniProtKB-ARBA"/>
</dbReference>
<feature type="region of interest" description="Disordered" evidence="14">
    <location>
        <begin position="981"/>
        <end position="1035"/>
    </location>
</feature>
<keyword evidence="17" id="KW-1185">Reference proteome</keyword>
<keyword evidence="4" id="KW-0723">Serine/threonine-protein kinase</keyword>
<evidence type="ECO:0000256" key="3">
    <source>
        <dbReference type="ARBA" id="ARBA00012513"/>
    </source>
</evidence>
<evidence type="ECO:0000256" key="8">
    <source>
        <dbReference type="ARBA" id="ARBA00022777"/>
    </source>
</evidence>
<evidence type="ECO:0000256" key="4">
    <source>
        <dbReference type="ARBA" id="ARBA00022527"/>
    </source>
</evidence>
<dbReference type="GO" id="GO:0005940">
    <property type="term" value="C:septin ring"/>
    <property type="evidence" value="ECO:0007669"/>
    <property type="project" value="UniProtKB-ARBA"/>
</dbReference>
<keyword evidence="6" id="KW-0808">Transferase</keyword>
<dbReference type="GO" id="GO:0005935">
    <property type="term" value="C:cellular bud neck"/>
    <property type="evidence" value="ECO:0007669"/>
    <property type="project" value="UniProtKB-SubCell"/>
</dbReference>
<evidence type="ECO:0000313" key="17">
    <source>
        <dbReference type="Proteomes" id="UP000094801"/>
    </source>
</evidence>
<dbReference type="PROSITE" id="PS50011">
    <property type="entry name" value="PROTEIN_KINASE_DOM"/>
    <property type="match status" value="1"/>
</dbReference>
<accession>A0A1E4SYQ4</accession>
<protein>
    <recommendedName>
        <fullName evidence="3">non-specific serine/threonine protein kinase</fullName>
        <ecNumber evidence="3">2.7.11.1</ecNumber>
    </recommendedName>
</protein>
<evidence type="ECO:0000256" key="2">
    <source>
        <dbReference type="ARBA" id="ARBA00010791"/>
    </source>
</evidence>
<evidence type="ECO:0000256" key="14">
    <source>
        <dbReference type="SAM" id="MobiDB-lite"/>
    </source>
</evidence>
<feature type="region of interest" description="Disordered" evidence="14">
    <location>
        <begin position="461"/>
        <end position="482"/>
    </location>
</feature>
<feature type="domain" description="Protein kinase" evidence="15">
    <location>
        <begin position="113"/>
        <end position="386"/>
    </location>
</feature>
<feature type="binding site" evidence="13">
    <location>
        <position position="142"/>
    </location>
    <ligand>
        <name>ATP</name>
        <dbReference type="ChEBI" id="CHEBI:30616"/>
    </ligand>
</feature>
<keyword evidence="8" id="KW-0418">Kinase</keyword>
<keyword evidence="9 13" id="KW-0067">ATP-binding</keyword>
<dbReference type="PROSITE" id="PS00108">
    <property type="entry name" value="PROTEIN_KINASE_ST"/>
    <property type="match status" value="1"/>
</dbReference>
<evidence type="ECO:0000256" key="9">
    <source>
        <dbReference type="ARBA" id="ARBA00022840"/>
    </source>
</evidence>
<dbReference type="CDD" id="cd14081">
    <property type="entry name" value="STKc_BRSK1_2"/>
    <property type="match status" value="1"/>
</dbReference>
<feature type="compositionally biased region" description="Polar residues" evidence="14">
    <location>
        <begin position="560"/>
        <end position="587"/>
    </location>
</feature>
<feature type="compositionally biased region" description="Polar residues" evidence="14">
    <location>
        <begin position="731"/>
        <end position="754"/>
    </location>
</feature>
<evidence type="ECO:0000256" key="13">
    <source>
        <dbReference type="PROSITE-ProRule" id="PRU10141"/>
    </source>
</evidence>
<evidence type="ECO:0000256" key="12">
    <source>
        <dbReference type="ARBA" id="ARBA00048679"/>
    </source>
</evidence>
<feature type="compositionally biased region" description="Low complexity" evidence="14">
    <location>
        <begin position="709"/>
        <end position="730"/>
    </location>
</feature>
<feature type="compositionally biased region" description="Basic and acidic residues" evidence="14">
    <location>
        <begin position="1169"/>
        <end position="1179"/>
    </location>
</feature>
<gene>
    <name evidence="16" type="ORF">CANARDRAFT_29140</name>
</gene>
<feature type="region of interest" description="Disordered" evidence="14">
    <location>
        <begin position="656"/>
        <end position="684"/>
    </location>
</feature>
<name>A0A1E4SYQ4_9ASCO</name>